<reference evidence="1" key="2">
    <citation type="journal article" date="2015" name="Data Brief">
        <title>Shoot transcriptome of the giant reed, Arundo donax.</title>
        <authorList>
            <person name="Barrero R.A."/>
            <person name="Guerrero F.D."/>
            <person name="Moolhuijzen P."/>
            <person name="Goolsby J.A."/>
            <person name="Tidwell J."/>
            <person name="Bellgard S.E."/>
            <person name="Bellgard M.I."/>
        </authorList>
    </citation>
    <scope>NUCLEOTIDE SEQUENCE</scope>
    <source>
        <tissue evidence="1">Shoot tissue taken approximately 20 cm above the soil surface</tissue>
    </source>
</reference>
<evidence type="ECO:0000313" key="1">
    <source>
        <dbReference type="EMBL" id="JAD34053.1"/>
    </source>
</evidence>
<dbReference type="AlphaFoldDB" id="A0A0A8Z8Q3"/>
<protein>
    <submittedName>
        <fullName evidence="1">Uncharacterized protein</fullName>
    </submittedName>
</protein>
<reference evidence="1" key="1">
    <citation type="submission" date="2014-09" db="EMBL/GenBank/DDBJ databases">
        <authorList>
            <person name="Magalhaes I.L.F."/>
            <person name="Oliveira U."/>
            <person name="Santos F.R."/>
            <person name="Vidigal T.H.D.A."/>
            <person name="Brescovit A.D."/>
            <person name="Santos A.J."/>
        </authorList>
    </citation>
    <scope>NUCLEOTIDE SEQUENCE</scope>
    <source>
        <tissue evidence="1">Shoot tissue taken approximately 20 cm above the soil surface</tissue>
    </source>
</reference>
<accession>A0A0A8Z8Q3</accession>
<proteinExistence type="predicted"/>
<name>A0A0A8Z8Q3_ARUDO</name>
<dbReference type="EMBL" id="GBRH01263842">
    <property type="protein sequence ID" value="JAD34053.1"/>
    <property type="molecule type" value="Transcribed_RNA"/>
</dbReference>
<organism evidence="1">
    <name type="scientific">Arundo donax</name>
    <name type="common">Giant reed</name>
    <name type="synonym">Donax arundinaceus</name>
    <dbReference type="NCBI Taxonomy" id="35708"/>
    <lineage>
        <taxon>Eukaryota</taxon>
        <taxon>Viridiplantae</taxon>
        <taxon>Streptophyta</taxon>
        <taxon>Embryophyta</taxon>
        <taxon>Tracheophyta</taxon>
        <taxon>Spermatophyta</taxon>
        <taxon>Magnoliopsida</taxon>
        <taxon>Liliopsida</taxon>
        <taxon>Poales</taxon>
        <taxon>Poaceae</taxon>
        <taxon>PACMAD clade</taxon>
        <taxon>Arundinoideae</taxon>
        <taxon>Arundineae</taxon>
        <taxon>Arundo</taxon>
    </lineage>
</organism>
<sequence>MDRVLASWRLCRTRCWNEGSCRKC</sequence>